<reference evidence="1 2" key="3">
    <citation type="submission" date="2019-11" db="EMBL/GenBank/DDBJ databases">
        <title>A de novo genome assembly of a pear dwarfing rootstock.</title>
        <authorList>
            <person name="Wang F."/>
            <person name="Wang J."/>
            <person name="Li S."/>
            <person name="Zhang Y."/>
            <person name="Fang M."/>
            <person name="Ma L."/>
            <person name="Zhao Y."/>
            <person name="Jiang S."/>
        </authorList>
    </citation>
    <scope>NUCLEOTIDE SEQUENCE [LARGE SCALE GENOMIC DNA]</scope>
    <source>
        <strain evidence="1">S2</strain>
        <tissue evidence="1">Leaf</tissue>
    </source>
</reference>
<keyword evidence="2" id="KW-1185">Reference proteome</keyword>
<dbReference type="PANTHER" id="PTHR47165:SF4">
    <property type="entry name" value="OS03G0429900 PROTEIN"/>
    <property type="match status" value="1"/>
</dbReference>
<evidence type="ECO:0000313" key="1">
    <source>
        <dbReference type="EMBL" id="KAB2595027.1"/>
    </source>
</evidence>
<sequence length="251" mass="29104">MEDECLTLLDRFIPYNKVVKIKVRVVFPPIPHHRFFLQDYNRLCPPINKLDILTDVIGHIVAVQHLELIKINQRIDHKCDLVIQNIRLFLLKEEAKLTLWSNITHNFSSVSLEALPQPIVAVFTGSRLKLFANNIILNNTESTLFFIDPDTPELNLYKSIFSNWPHPIRTLPPSNQANETDILQTGKRVTIEQLGYLDPDLYKDDTFLCKASMKRFNTRYEYVLIIGKSGEKVPRTSCNNLVFNQRSVDQK</sequence>
<reference evidence="1 2" key="1">
    <citation type="submission" date="2019-09" db="EMBL/GenBank/DDBJ databases">
        <authorList>
            <person name="Ou C."/>
        </authorList>
    </citation>
    <scope>NUCLEOTIDE SEQUENCE [LARGE SCALE GENOMIC DNA]</scope>
    <source>
        <strain evidence="1">S2</strain>
        <tissue evidence="1">Leaf</tissue>
    </source>
</reference>
<dbReference type="Gene3D" id="2.40.50.140">
    <property type="entry name" value="Nucleic acid-binding proteins"/>
    <property type="match status" value="1"/>
</dbReference>
<evidence type="ECO:0000313" key="2">
    <source>
        <dbReference type="Proteomes" id="UP000327157"/>
    </source>
</evidence>
<comment type="caution">
    <text evidence="1">The sequence shown here is derived from an EMBL/GenBank/DDBJ whole genome shotgun (WGS) entry which is preliminary data.</text>
</comment>
<reference evidence="2" key="2">
    <citation type="submission" date="2019-10" db="EMBL/GenBank/DDBJ databases">
        <title>A de novo genome assembly of a pear dwarfing rootstock.</title>
        <authorList>
            <person name="Wang F."/>
            <person name="Wang J."/>
            <person name="Li S."/>
            <person name="Zhang Y."/>
            <person name="Fang M."/>
            <person name="Ma L."/>
            <person name="Zhao Y."/>
            <person name="Jiang S."/>
        </authorList>
    </citation>
    <scope>NUCLEOTIDE SEQUENCE [LARGE SCALE GENOMIC DNA]</scope>
</reference>
<dbReference type="AlphaFoldDB" id="A0A5N5EW91"/>
<organism evidence="1 2">
    <name type="scientific">Pyrus ussuriensis x Pyrus communis</name>
    <dbReference type="NCBI Taxonomy" id="2448454"/>
    <lineage>
        <taxon>Eukaryota</taxon>
        <taxon>Viridiplantae</taxon>
        <taxon>Streptophyta</taxon>
        <taxon>Embryophyta</taxon>
        <taxon>Tracheophyta</taxon>
        <taxon>Spermatophyta</taxon>
        <taxon>Magnoliopsida</taxon>
        <taxon>eudicotyledons</taxon>
        <taxon>Gunneridae</taxon>
        <taxon>Pentapetalae</taxon>
        <taxon>rosids</taxon>
        <taxon>fabids</taxon>
        <taxon>Rosales</taxon>
        <taxon>Rosaceae</taxon>
        <taxon>Amygdaloideae</taxon>
        <taxon>Maleae</taxon>
        <taxon>Pyrus</taxon>
    </lineage>
</organism>
<name>A0A5N5EW91_9ROSA</name>
<keyword evidence="1" id="KW-0238">DNA-binding</keyword>
<dbReference type="InterPro" id="IPR012340">
    <property type="entry name" value="NA-bd_OB-fold"/>
</dbReference>
<dbReference type="PANTHER" id="PTHR47165">
    <property type="entry name" value="OS03G0429900 PROTEIN"/>
    <property type="match status" value="1"/>
</dbReference>
<dbReference type="Proteomes" id="UP000327157">
    <property type="component" value="Chromosome 7"/>
</dbReference>
<proteinExistence type="predicted"/>
<dbReference type="SUPFAM" id="SSF50249">
    <property type="entry name" value="Nucleic acid-binding proteins"/>
    <property type="match status" value="1"/>
</dbReference>
<protein>
    <submittedName>
        <fullName evidence="1">Replication protein A 70 kDa DNA-binding subunit C-like</fullName>
    </submittedName>
</protein>
<gene>
    <name evidence="1" type="ORF">D8674_030477</name>
</gene>
<dbReference type="GO" id="GO:0003677">
    <property type="term" value="F:DNA binding"/>
    <property type="evidence" value="ECO:0007669"/>
    <property type="project" value="UniProtKB-KW"/>
</dbReference>
<accession>A0A5N5EW91</accession>
<dbReference type="OrthoDB" id="1752136at2759"/>
<dbReference type="EMBL" id="SMOL01000781">
    <property type="protein sequence ID" value="KAB2595027.1"/>
    <property type="molecule type" value="Genomic_DNA"/>
</dbReference>